<sequence length="105" mass="11552">MATIEMSYFNQIVVCTQIGNLHCILQTRVGARKFQATAPRQMPRASNKSMSRGMANNVCGCSRAPVPRTRCVGYSKFIFGSHASNAGGRNTALGRWQCRVRGSRI</sequence>
<comment type="caution">
    <text evidence="1">The sequence shown here is derived from an EMBL/GenBank/DDBJ whole genome shotgun (WGS) entry which is preliminary data.</text>
</comment>
<proteinExistence type="predicted"/>
<evidence type="ECO:0000313" key="1">
    <source>
        <dbReference type="EMBL" id="ELU40313.1"/>
    </source>
</evidence>
<gene>
    <name evidence="1" type="ORF">AG1IA_05641</name>
</gene>
<dbReference type="EMBL" id="AFRT01001459">
    <property type="protein sequence ID" value="ELU40313.1"/>
    <property type="molecule type" value="Genomic_DNA"/>
</dbReference>
<protein>
    <submittedName>
        <fullName evidence="1">Uncharacterized protein</fullName>
    </submittedName>
</protein>
<accession>L8WU92</accession>
<dbReference type="HOGENOM" id="CLU_2238426_0_0_1"/>
<evidence type="ECO:0000313" key="2">
    <source>
        <dbReference type="Proteomes" id="UP000011668"/>
    </source>
</evidence>
<organism evidence="1 2">
    <name type="scientific">Thanatephorus cucumeris (strain AG1-IA)</name>
    <name type="common">Rice sheath blight fungus</name>
    <name type="synonym">Rhizoctonia solani</name>
    <dbReference type="NCBI Taxonomy" id="983506"/>
    <lineage>
        <taxon>Eukaryota</taxon>
        <taxon>Fungi</taxon>
        <taxon>Dikarya</taxon>
        <taxon>Basidiomycota</taxon>
        <taxon>Agaricomycotina</taxon>
        <taxon>Agaricomycetes</taxon>
        <taxon>Cantharellales</taxon>
        <taxon>Ceratobasidiaceae</taxon>
        <taxon>Rhizoctonia</taxon>
        <taxon>Rhizoctonia solani AG-1</taxon>
    </lineage>
</organism>
<reference evidence="1 2" key="1">
    <citation type="journal article" date="2013" name="Nat. Commun.">
        <title>The evolution and pathogenic mechanisms of the rice sheath blight pathogen.</title>
        <authorList>
            <person name="Zheng A."/>
            <person name="Lin R."/>
            <person name="Xu L."/>
            <person name="Qin P."/>
            <person name="Tang C."/>
            <person name="Ai P."/>
            <person name="Zhang D."/>
            <person name="Liu Y."/>
            <person name="Sun Z."/>
            <person name="Feng H."/>
            <person name="Wang Y."/>
            <person name="Chen Y."/>
            <person name="Liang X."/>
            <person name="Fu R."/>
            <person name="Li Q."/>
            <person name="Zhang J."/>
            <person name="Yu X."/>
            <person name="Xie Z."/>
            <person name="Ding L."/>
            <person name="Guan P."/>
            <person name="Tang J."/>
            <person name="Liang Y."/>
            <person name="Wang S."/>
            <person name="Deng Q."/>
            <person name="Li S."/>
            <person name="Zhu J."/>
            <person name="Wang L."/>
            <person name="Liu H."/>
            <person name="Li P."/>
        </authorList>
    </citation>
    <scope>NUCLEOTIDE SEQUENCE [LARGE SCALE GENOMIC DNA]</scope>
    <source>
        <strain evidence="2">AG-1 IA</strain>
    </source>
</reference>
<dbReference type="Proteomes" id="UP000011668">
    <property type="component" value="Unassembled WGS sequence"/>
</dbReference>
<dbReference type="AlphaFoldDB" id="L8WU92"/>
<name>L8WU92_THACA</name>
<keyword evidence="2" id="KW-1185">Reference proteome</keyword>